<accession>A0A9D2PYQ4</accession>
<keyword evidence="1" id="KW-0732">Signal</keyword>
<reference evidence="2" key="1">
    <citation type="journal article" date="2021" name="PeerJ">
        <title>Extensive microbial diversity within the chicken gut microbiome revealed by metagenomics and culture.</title>
        <authorList>
            <person name="Gilroy R."/>
            <person name="Ravi A."/>
            <person name="Getino M."/>
            <person name="Pursley I."/>
            <person name="Horton D.L."/>
            <person name="Alikhan N.F."/>
            <person name="Baker D."/>
            <person name="Gharbi K."/>
            <person name="Hall N."/>
            <person name="Watson M."/>
            <person name="Adriaenssens E.M."/>
            <person name="Foster-Nyarko E."/>
            <person name="Jarju S."/>
            <person name="Secka A."/>
            <person name="Antonio M."/>
            <person name="Oren A."/>
            <person name="Chaudhuri R.R."/>
            <person name="La Ragione R."/>
            <person name="Hildebrand F."/>
            <person name="Pallen M.J."/>
        </authorList>
    </citation>
    <scope>NUCLEOTIDE SEQUENCE</scope>
    <source>
        <strain evidence="2">CHK198-12963</strain>
    </source>
</reference>
<reference evidence="2" key="2">
    <citation type="submission" date="2021-04" db="EMBL/GenBank/DDBJ databases">
        <authorList>
            <person name="Gilroy R."/>
        </authorList>
    </citation>
    <scope>NUCLEOTIDE SEQUENCE</scope>
    <source>
        <strain evidence="2">CHK198-12963</strain>
    </source>
</reference>
<dbReference type="EMBL" id="DWWB01000078">
    <property type="protein sequence ID" value="HJC67695.1"/>
    <property type="molecule type" value="Genomic_DNA"/>
</dbReference>
<feature type="chain" id="PRO_5038745671" evidence="1">
    <location>
        <begin position="25"/>
        <end position="315"/>
    </location>
</feature>
<dbReference type="Gene3D" id="2.10.270.10">
    <property type="entry name" value="Cholin Binding"/>
    <property type="match status" value="1"/>
</dbReference>
<feature type="signal peptide" evidence="1">
    <location>
        <begin position="1"/>
        <end position="24"/>
    </location>
</feature>
<evidence type="ECO:0000256" key="1">
    <source>
        <dbReference type="SAM" id="SignalP"/>
    </source>
</evidence>
<dbReference type="Proteomes" id="UP000823863">
    <property type="component" value="Unassembled WGS sequence"/>
</dbReference>
<sequence>MRKRLYLAALTAALTLGAAATSYAAQWVPDTNGWWYQEDDGSWPSNTWKWIDGNQDGVAECYYFGPNGYIYTSTTTPDGYTVDGNGAWTVNGAVQTQVAGGNTSGGSQAASQTAEINRRAVAAYREKISEYMVKPLNYNGGEIPIRSFAVADLNGDNIFEALVGFEDPSGMTILNAGVILYYTDHLCEEVLSSGYEGTGFSYNPHTRLISTGGYARGYIGYSIYEFDEQSVLTERGSFSQNMRSGEASLSIDQEFISEPEDILNWAKEFDNGGFTLPQVDATQEMVEQYLSGDGQATSVLPSSLSDSVLSNMNGN</sequence>
<protein>
    <submittedName>
        <fullName evidence="2">Uncharacterized protein</fullName>
    </submittedName>
</protein>
<organism evidence="2 3">
    <name type="scientific">Candidatus Enterocloster excrementigallinarum</name>
    <dbReference type="NCBI Taxonomy" id="2838558"/>
    <lineage>
        <taxon>Bacteria</taxon>
        <taxon>Bacillati</taxon>
        <taxon>Bacillota</taxon>
        <taxon>Clostridia</taxon>
        <taxon>Lachnospirales</taxon>
        <taxon>Lachnospiraceae</taxon>
        <taxon>Enterocloster</taxon>
    </lineage>
</organism>
<evidence type="ECO:0000313" key="3">
    <source>
        <dbReference type="Proteomes" id="UP000823863"/>
    </source>
</evidence>
<name>A0A9D2PYQ4_9FIRM</name>
<comment type="caution">
    <text evidence="2">The sequence shown here is derived from an EMBL/GenBank/DDBJ whole genome shotgun (WGS) entry which is preliminary data.</text>
</comment>
<evidence type="ECO:0000313" key="2">
    <source>
        <dbReference type="EMBL" id="HJC67695.1"/>
    </source>
</evidence>
<dbReference type="AlphaFoldDB" id="A0A9D2PYQ4"/>
<gene>
    <name evidence="2" type="ORF">H9931_13460</name>
</gene>
<proteinExistence type="predicted"/>
<dbReference type="SUPFAM" id="SSF69360">
    <property type="entry name" value="Cell wall binding repeat"/>
    <property type="match status" value="1"/>
</dbReference>